<evidence type="ECO:0000256" key="1">
    <source>
        <dbReference type="ARBA" id="ARBA00004651"/>
    </source>
</evidence>
<evidence type="ECO:0000256" key="10">
    <source>
        <dbReference type="SAM" id="Phobius"/>
    </source>
</evidence>
<dbReference type="Pfam" id="PF02096">
    <property type="entry name" value="60KD_IMP"/>
    <property type="match status" value="1"/>
</dbReference>
<comment type="subcellular location">
    <subcellularLocation>
        <location evidence="1">Cell membrane</location>
        <topology evidence="1">Multi-pass membrane protein</topology>
    </subcellularLocation>
    <subcellularLocation>
        <location evidence="9">Membrane</location>
        <topology evidence="9">Multi-pass membrane protein</topology>
    </subcellularLocation>
</comment>
<evidence type="ECO:0000256" key="6">
    <source>
        <dbReference type="ARBA" id="ARBA00022989"/>
    </source>
</evidence>
<evidence type="ECO:0000313" key="13">
    <source>
        <dbReference type="Proteomes" id="UP000242470"/>
    </source>
</evidence>
<keyword evidence="3" id="KW-1003">Cell membrane</keyword>
<dbReference type="GO" id="GO:0032977">
    <property type="term" value="F:membrane insertase activity"/>
    <property type="evidence" value="ECO:0007669"/>
    <property type="project" value="InterPro"/>
</dbReference>
<dbReference type="InterPro" id="IPR028055">
    <property type="entry name" value="YidC/Oxa/ALB_C"/>
</dbReference>
<evidence type="ECO:0000256" key="8">
    <source>
        <dbReference type="ARBA" id="ARBA00023186"/>
    </source>
</evidence>
<evidence type="ECO:0000256" key="4">
    <source>
        <dbReference type="ARBA" id="ARBA00022692"/>
    </source>
</evidence>
<evidence type="ECO:0000259" key="11">
    <source>
        <dbReference type="Pfam" id="PF02096"/>
    </source>
</evidence>
<protein>
    <recommendedName>
        <fullName evidence="11">Membrane insertase YidC/Oxa/ALB C-terminal domain-containing protein</fullName>
    </recommendedName>
</protein>
<feature type="transmembrane region" description="Helical" evidence="10">
    <location>
        <begin position="226"/>
        <end position="244"/>
    </location>
</feature>
<dbReference type="GO" id="GO:0005886">
    <property type="term" value="C:plasma membrane"/>
    <property type="evidence" value="ECO:0007669"/>
    <property type="project" value="UniProtKB-SubCell"/>
</dbReference>
<keyword evidence="4 9" id="KW-0812">Transmembrane</keyword>
<comment type="caution">
    <text evidence="12">The sequence shown here is derived from an EMBL/GenBank/DDBJ whole genome shotgun (WGS) entry which is preliminary data.</text>
</comment>
<sequence>MKKLIIGILFLSFILTGCDYSREEDRTGIFYHVFVQPIDQLIHALGHLFNEQYGLAIIIMVLLVRFILLPFMLIQTKNMHITREKTKVVQPELDQMHQKLKEAKTPEERQQANRALTETYSKYGISPWKGLVGCLPILIQIPIILGLVAALRYPSEGGIIEHPHFLWFNLMEPDLAITLIAAVMYFIQPLVNAMHYPKSQRGTYYFMMVASPIFISFASLHSTSALGLYWTFSGLFLIIQMHFAHSHYHKVAVKEAQQLRENHHIQLSDDEETSNS</sequence>
<evidence type="ECO:0000256" key="5">
    <source>
        <dbReference type="ARBA" id="ARBA00022927"/>
    </source>
</evidence>
<keyword evidence="6 10" id="KW-1133">Transmembrane helix</keyword>
<dbReference type="PANTHER" id="PTHR12428:SF65">
    <property type="entry name" value="CYTOCHROME C OXIDASE ASSEMBLY PROTEIN COX18, MITOCHONDRIAL"/>
    <property type="match status" value="1"/>
</dbReference>
<dbReference type="PROSITE" id="PS51257">
    <property type="entry name" value="PROKAR_LIPOPROTEIN"/>
    <property type="match status" value="1"/>
</dbReference>
<dbReference type="GO" id="GO:0051205">
    <property type="term" value="P:protein insertion into membrane"/>
    <property type="evidence" value="ECO:0007669"/>
    <property type="project" value="TreeGrafter"/>
</dbReference>
<organism evidence="12 13">
    <name type="scientific">Staphylococcus auricularis</name>
    <dbReference type="NCBI Taxonomy" id="29379"/>
    <lineage>
        <taxon>Bacteria</taxon>
        <taxon>Bacillati</taxon>
        <taxon>Bacillota</taxon>
        <taxon>Bacilli</taxon>
        <taxon>Bacillales</taxon>
        <taxon>Staphylococcaceae</taxon>
        <taxon>Staphylococcus</taxon>
    </lineage>
</organism>
<dbReference type="Proteomes" id="UP000242470">
    <property type="component" value="Unassembled WGS sequence"/>
</dbReference>
<evidence type="ECO:0000256" key="7">
    <source>
        <dbReference type="ARBA" id="ARBA00023136"/>
    </source>
</evidence>
<name>A0AAP8TTF8_9STAP</name>
<dbReference type="RefSeq" id="WP_059107448.1">
    <property type="nucleotide sequence ID" value="NZ_AP024589.1"/>
</dbReference>
<keyword evidence="5" id="KW-0653">Protein transport</keyword>
<dbReference type="EMBL" id="PPQW01000021">
    <property type="protein sequence ID" value="PNZ68113.1"/>
    <property type="molecule type" value="Genomic_DNA"/>
</dbReference>
<comment type="similarity">
    <text evidence="9">Belongs to the OXA1/ALB3/YidC family.</text>
</comment>
<feature type="transmembrane region" description="Helical" evidence="10">
    <location>
        <begin position="53"/>
        <end position="74"/>
    </location>
</feature>
<keyword evidence="8" id="KW-0143">Chaperone</keyword>
<dbReference type="InterPro" id="IPR047196">
    <property type="entry name" value="YidC_ALB_C"/>
</dbReference>
<evidence type="ECO:0000256" key="2">
    <source>
        <dbReference type="ARBA" id="ARBA00022448"/>
    </source>
</evidence>
<dbReference type="PANTHER" id="PTHR12428">
    <property type="entry name" value="OXA1"/>
    <property type="match status" value="1"/>
</dbReference>
<dbReference type="GO" id="GO:0015031">
    <property type="term" value="P:protein transport"/>
    <property type="evidence" value="ECO:0007669"/>
    <property type="project" value="UniProtKB-KW"/>
</dbReference>
<keyword evidence="2" id="KW-0813">Transport</keyword>
<evidence type="ECO:0000256" key="9">
    <source>
        <dbReference type="RuleBase" id="RU003945"/>
    </source>
</evidence>
<dbReference type="InterPro" id="IPR001708">
    <property type="entry name" value="YidC/ALB3/OXA1/COX18"/>
</dbReference>
<keyword evidence="7 10" id="KW-0472">Membrane</keyword>
<feature type="transmembrane region" description="Helical" evidence="10">
    <location>
        <begin position="173"/>
        <end position="191"/>
    </location>
</feature>
<dbReference type="CDD" id="cd20070">
    <property type="entry name" value="5TM_YidC_Alb3"/>
    <property type="match status" value="1"/>
</dbReference>
<reference evidence="12 13" key="1">
    <citation type="submission" date="2017-08" db="EMBL/GenBank/DDBJ databases">
        <title>Draft genome sequences of 64 type strains of genus Staph aureus.</title>
        <authorList>
            <person name="Cole K."/>
            <person name="Golubchik T."/>
            <person name="Russell J."/>
            <person name="Foster D."/>
            <person name="Llewelyn M."/>
            <person name="Wilson D."/>
            <person name="Crook D."/>
            <person name="Paul J."/>
        </authorList>
    </citation>
    <scope>NUCLEOTIDE SEQUENCE [LARGE SCALE GENOMIC DNA]</scope>
    <source>
        <strain evidence="12 13">NCTC 12101</strain>
    </source>
</reference>
<evidence type="ECO:0000256" key="3">
    <source>
        <dbReference type="ARBA" id="ARBA00022475"/>
    </source>
</evidence>
<feature type="domain" description="Membrane insertase YidC/Oxa/ALB C-terminal" evidence="11">
    <location>
        <begin position="53"/>
        <end position="244"/>
    </location>
</feature>
<feature type="transmembrane region" description="Helical" evidence="10">
    <location>
        <begin position="130"/>
        <end position="153"/>
    </location>
</feature>
<dbReference type="GeneID" id="64981438"/>
<gene>
    <name evidence="12" type="ORF">CD158_04950</name>
</gene>
<proteinExistence type="inferred from homology"/>
<dbReference type="NCBIfam" id="TIGR03592">
    <property type="entry name" value="yidC_oxa1_cterm"/>
    <property type="match status" value="1"/>
</dbReference>
<evidence type="ECO:0000313" key="12">
    <source>
        <dbReference type="EMBL" id="PNZ68113.1"/>
    </source>
</evidence>
<accession>A0AAP8TTF8</accession>
<dbReference type="AlphaFoldDB" id="A0AAP8TTF8"/>